<dbReference type="InterPro" id="IPR051981">
    <property type="entry name" value="Glycosyltransf_32"/>
</dbReference>
<dbReference type="InterPro" id="IPR029044">
    <property type="entry name" value="Nucleotide-diphossugar_trans"/>
</dbReference>
<evidence type="ECO:0000313" key="8">
    <source>
        <dbReference type="Proteomes" id="UP001597525"/>
    </source>
</evidence>
<protein>
    <submittedName>
        <fullName evidence="7">Glycosyltransferase</fullName>
    </submittedName>
</protein>
<dbReference type="PANTHER" id="PTHR12042">
    <property type="entry name" value="LACTOSYLCERAMIDE 4-ALPHA-GALACTOSYLTRANSFERASE ALPHA- 1,4-GALACTOSYLTRANSFERASE"/>
    <property type="match status" value="1"/>
</dbReference>
<evidence type="ECO:0000256" key="3">
    <source>
        <dbReference type="ARBA" id="ARBA00022679"/>
    </source>
</evidence>
<dbReference type="Gene3D" id="3.90.550.20">
    <property type="match status" value="1"/>
</dbReference>
<dbReference type="EMBL" id="JBHUPB010000001">
    <property type="protein sequence ID" value="MFD2965790.1"/>
    <property type="molecule type" value="Genomic_DNA"/>
</dbReference>
<evidence type="ECO:0000256" key="4">
    <source>
        <dbReference type="ARBA" id="ARBA00023034"/>
    </source>
</evidence>
<dbReference type="PANTHER" id="PTHR12042:SF21">
    <property type="entry name" value="ALPHA1,4-GALACTOSYLTRANSFERASE 1-RELATED"/>
    <property type="match status" value="1"/>
</dbReference>
<keyword evidence="8" id="KW-1185">Reference proteome</keyword>
<dbReference type="InterPro" id="IPR007577">
    <property type="entry name" value="GlycoTrfase_DXD_sugar-bd_CS"/>
</dbReference>
<name>A0ABW6B897_9SPHI</name>
<comment type="caution">
    <text evidence="7">The sequence shown here is derived from an EMBL/GenBank/DDBJ whole genome shotgun (WGS) entry which is preliminary data.</text>
</comment>
<dbReference type="Proteomes" id="UP001597525">
    <property type="component" value="Unassembled WGS sequence"/>
</dbReference>
<evidence type="ECO:0000256" key="5">
    <source>
        <dbReference type="ARBA" id="ARBA00023136"/>
    </source>
</evidence>
<organism evidence="7 8">
    <name type="scientific">Sphingobacterium bambusae</name>
    <dbReference type="NCBI Taxonomy" id="662858"/>
    <lineage>
        <taxon>Bacteria</taxon>
        <taxon>Pseudomonadati</taxon>
        <taxon>Bacteroidota</taxon>
        <taxon>Sphingobacteriia</taxon>
        <taxon>Sphingobacteriales</taxon>
        <taxon>Sphingobacteriaceae</taxon>
        <taxon>Sphingobacterium</taxon>
    </lineage>
</organism>
<feature type="domain" description="Alpha 1,4-glycosyltransferase" evidence="6">
    <location>
        <begin position="169"/>
        <end position="244"/>
    </location>
</feature>
<keyword evidence="5" id="KW-0472">Membrane</keyword>
<dbReference type="Pfam" id="PF04488">
    <property type="entry name" value="Gly_transf_sug"/>
    <property type="match status" value="1"/>
</dbReference>
<evidence type="ECO:0000256" key="2">
    <source>
        <dbReference type="ARBA" id="ARBA00022676"/>
    </source>
</evidence>
<comment type="subcellular location">
    <subcellularLocation>
        <location evidence="1">Golgi apparatus membrane</location>
        <topology evidence="1">Single-pass type II membrane protein</topology>
    </subcellularLocation>
</comment>
<dbReference type="SUPFAM" id="SSF53448">
    <property type="entry name" value="Nucleotide-diphospho-sugar transferases"/>
    <property type="match status" value="1"/>
</dbReference>
<reference evidence="8" key="1">
    <citation type="journal article" date="2019" name="Int. J. Syst. Evol. Microbiol.">
        <title>The Global Catalogue of Microorganisms (GCM) 10K type strain sequencing project: providing services to taxonomists for standard genome sequencing and annotation.</title>
        <authorList>
            <consortium name="The Broad Institute Genomics Platform"/>
            <consortium name="The Broad Institute Genome Sequencing Center for Infectious Disease"/>
            <person name="Wu L."/>
            <person name="Ma J."/>
        </authorList>
    </citation>
    <scope>NUCLEOTIDE SEQUENCE [LARGE SCALE GENOMIC DNA]</scope>
    <source>
        <strain evidence="8">KCTC 22814</strain>
    </source>
</reference>
<keyword evidence="4" id="KW-0333">Golgi apparatus</keyword>
<keyword evidence="2" id="KW-0328">Glycosyltransferase</keyword>
<accession>A0ABW6B897</accession>
<keyword evidence="3" id="KW-0808">Transferase</keyword>
<dbReference type="RefSeq" id="WP_320184670.1">
    <property type="nucleotide sequence ID" value="NZ_CP138332.1"/>
</dbReference>
<proteinExistence type="predicted"/>
<evidence type="ECO:0000313" key="7">
    <source>
        <dbReference type="EMBL" id="MFD2965790.1"/>
    </source>
</evidence>
<dbReference type="Pfam" id="PF04572">
    <property type="entry name" value="Gb3_synth"/>
    <property type="match status" value="1"/>
</dbReference>
<dbReference type="InterPro" id="IPR007652">
    <property type="entry name" value="A1-4-GlycosylTfrase_dom"/>
</dbReference>
<evidence type="ECO:0000256" key="1">
    <source>
        <dbReference type="ARBA" id="ARBA00004323"/>
    </source>
</evidence>
<evidence type="ECO:0000259" key="6">
    <source>
        <dbReference type="Pfam" id="PF04572"/>
    </source>
</evidence>
<sequence length="261" mass="30321">MADVPISGNIFFSFFLAMNYKSKIMNDIIQGLWIGSKLSEIERLCISSFLKNGHTFHLYTYEEIENVPEGAVLIDANSIISKDLMFLDSHSTWAAFSDWFRYKLLYQNGGWWSDLDVVCVKKLNFRAQYVFASEKVNSHGEENIITTCLIKSPSGADYLKELLAYIESSDFKDVEWGTLGPNLFNYVVQQYASKKYIKSPNLFCPISWYETDLLFSAQPDYDIEKSFTVHLWNEIWRRKGIDKNAQYDSLCVLEKLKSRYL</sequence>
<gene>
    <name evidence="7" type="ORF">ACFS7Y_00195</name>
</gene>